<accession>A0A0H2RTB0</accession>
<evidence type="ECO:0000313" key="2">
    <source>
        <dbReference type="Proteomes" id="UP000053477"/>
    </source>
</evidence>
<dbReference type="Proteomes" id="UP000053477">
    <property type="component" value="Unassembled WGS sequence"/>
</dbReference>
<proteinExistence type="predicted"/>
<organism evidence="1 2">
    <name type="scientific">Schizopora paradoxa</name>
    <dbReference type="NCBI Taxonomy" id="27342"/>
    <lineage>
        <taxon>Eukaryota</taxon>
        <taxon>Fungi</taxon>
        <taxon>Dikarya</taxon>
        <taxon>Basidiomycota</taxon>
        <taxon>Agaricomycotina</taxon>
        <taxon>Agaricomycetes</taxon>
        <taxon>Hymenochaetales</taxon>
        <taxon>Schizoporaceae</taxon>
        <taxon>Schizopora</taxon>
    </lineage>
</organism>
<keyword evidence="2" id="KW-1185">Reference proteome</keyword>
<sequence length="213" mass="24071">MNHRTPGDYVMSGNSASSGNWVDFPPVNYPGGYYPSRNLQATRASGNIHPASAYPSVPPVRPAPPIPPTPLVRPTPPVPPAPPAPSFDIKFGWSGDVDYSQDSDMRRSLEGKIREALKEYSKGIFHIFSVGYESKHQQYEQPNIVLRMISCTGNKTDFCSKQKRDKTENKSFAWLKSRLCFQCWESQPANLVLYMRPKQTAYSWEYEMYQPSG</sequence>
<dbReference type="AlphaFoldDB" id="A0A0H2RTB0"/>
<evidence type="ECO:0000313" key="1">
    <source>
        <dbReference type="EMBL" id="KLO14852.1"/>
    </source>
</evidence>
<protein>
    <submittedName>
        <fullName evidence="1">Uncharacterized protein</fullName>
    </submittedName>
</protein>
<dbReference type="EMBL" id="KQ085938">
    <property type="protein sequence ID" value="KLO14852.1"/>
    <property type="molecule type" value="Genomic_DNA"/>
</dbReference>
<gene>
    <name evidence="1" type="ORF">SCHPADRAFT_902990</name>
</gene>
<reference evidence="1 2" key="1">
    <citation type="submission" date="2015-04" db="EMBL/GenBank/DDBJ databases">
        <title>Complete genome sequence of Schizopora paradoxa KUC8140, a cosmopolitan wood degrader in East Asia.</title>
        <authorList>
            <consortium name="DOE Joint Genome Institute"/>
            <person name="Min B."/>
            <person name="Park H."/>
            <person name="Jang Y."/>
            <person name="Kim J.-J."/>
            <person name="Kim K.H."/>
            <person name="Pangilinan J."/>
            <person name="Lipzen A."/>
            <person name="Riley R."/>
            <person name="Grigoriev I.V."/>
            <person name="Spatafora J.W."/>
            <person name="Choi I.-G."/>
        </authorList>
    </citation>
    <scope>NUCLEOTIDE SEQUENCE [LARGE SCALE GENOMIC DNA]</scope>
    <source>
        <strain evidence="1 2">KUC8140</strain>
    </source>
</reference>
<dbReference type="InParanoid" id="A0A0H2RTB0"/>
<name>A0A0H2RTB0_9AGAM</name>